<dbReference type="PANTHER" id="PTHR21694">
    <property type="entry name" value="COILED-COIL DOMAIN-CONTAINING PROTEIN 63"/>
    <property type="match status" value="1"/>
</dbReference>
<feature type="compositionally biased region" description="Polar residues" evidence="3">
    <location>
        <begin position="683"/>
        <end position="692"/>
    </location>
</feature>
<feature type="region of interest" description="Disordered" evidence="3">
    <location>
        <begin position="552"/>
        <end position="692"/>
    </location>
</feature>
<feature type="region of interest" description="Disordered" evidence="3">
    <location>
        <begin position="490"/>
        <end position="512"/>
    </location>
</feature>
<name>A0A8B9YKT1_BOSMU</name>
<dbReference type="InterPro" id="IPR049258">
    <property type="entry name" value="ODAD1_CC"/>
</dbReference>
<evidence type="ECO:0000256" key="3">
    <source>
        <dbReference type="SAM" id="MobiDB-lite"/>
    </source>
</evidence>
<dbReference type="GO" id="GO:0003341">
    <property type="term" value="P:cilium movement"/>
    <property type="evidence" value="ECO:0007669"/>
    <property type="project" value="TreeGrafter"/>
</dbReference>
<feature type="coiled-coil region" evidence="2">
    <location>
        <begin position="28"/>
        <end position="73"/>
    </location>
</feature>
<evidence type="ECO:0000256" key="2">
    <source>
        <dbReference type="SAM" id="Coils"/>
    </source>
</evidence>
<keyword evidence="1 2" id="KW-0175">Coiled coil</keyword>
<reference evidence="5" key="2">
    <citation type="submission" date="2025-08" db="UniProtKB">
        <authorList>
            <consortium name="Ensembl"/>
        </authorList>
    </citation>
    <scope>IDENTIFICATION</scope>
</reference>
<feature type="compositionally biased region" description="Low complexity" evidence="3">
    <location>
        <begin position="671"/>
        <end position="682"/>
    </location>
</feature>
<dbReference type="PANTHER" id="PTHR21694:SF35">
    <property type="entry name" value="OUTER DYNEIN ARM-DOCKING COMPLEX SUBUNIT 1"/>
    <property type="match status" value="1"/>
</dbReference>
<feature type="region of interest" description="Disordered" evidence="3">
    <location>
        <begin position="126"/>
        <end position="147"/>
    </location>
</feature>
<dbReference type="GeneTree" id="ENSGT00950000183364"/>
<reference evidence="5" key="3">
    <citation type="submission" date="2025-09" db="UniProtKB">
        <authorList>
            <consortium name="Ensembl"/>
        </authorList>
    </citation>
    <scope>IDENTIFICATION</scope>
</reference>
<dbReference type="GO" id="GO:0005930">
    <property type="term" value="C:axoneme"/>
    <property type="evidence" value="ECO:0007669"/>
    <property type="project" value="TreeGrafter"/>
</dbReference>
<feature type="compositionally biased region" description="Polar residues" evidence="3">
    <location>
        <begin position="631"/>
        <end position="640"/>
    </location>
</feature>
<sequence length="692" mass="78350">MPFGLSAGSTRSEDGSEAFLEGMVDWELSRLQRQCKVMEDERRAYSKEVHQRINKQLEEIQRLEGVRHKLRVQISIAQSQVRRLRDSERLESMGHLLKCQVRVQAEVKELQAQNQALDREIQEWESRNSAHSKNARSPGCVQHDKVKSQRRIKSLENQLDKVICRFDIQLAQNATLREELDLLRIERNRYLNVDCKLQKEIQLLKDSVRNLMVSSTSAYTVREEAKAKLGMLRERAEKEVAQNETEVQILQRQIAHLEQLHHFLKLKNGDRQPDSAIVEKREQRAREVAEGLRKTSQEKLVLRYEDALNKLSQMTGESDPDLLVEKYLELEERNFAEFNFINEQNSELEHLQEEIKEMQEALVSGRRSEEDRRAQQEQQRAELQQRVDDVHSEADDLEARYHNFREQLEKLKTNIQHLFTRAQCDTTLINDLLGIKTHMRDRDISLFLSLIEKRLVQLLTVQAFLETQNYTSTSMFNAALMVLGQSSEDFPKKVAPPQPPDNLEDPPGFEAKDDYPLSKEELLSSVMKALEAREQPKEQHLKELVESIKVESTPSMTSSTQKVSSSSRLVTQRPSQVPGSIMSHRTSGILVSSGGRATSSNVGHVTFGDSSATTGGLMSSRGSIPGRVTFRSPNSSSYLGSTGYVGSSRDHDSFEASKGPGSESSGGLGSSPGPASSTGQASTTSKDSQSNY</sequence>
<organism evidence="5 6">
    <name type="scientific">Bos mutus grunniens</name>
    <name type="common">Wild yak</name>
    <name type="synonym">Bos grunniens</name>
    <dbReference type="NCBI Taxonomy" id="30521"/>
    <lineage>
        <taxon>Eukaryota</taxon>
        <taxon>Metazoa</taxon>
        <taxon>Chordata</taxon>
        <taxon>Craniata</taxon>
        <taxon>Vertebrata</taxon>
        <taxon>Euteleostomi</taxon>
        <taxon>Mammalia</taxon>
        <taxon>Eutheria</taxon>
        <taxon>Laurasiatheria</taxon>
        <taxon>Artiodactyla</taxon>
        <taxon>Ruminantia</taxon>
        <taxon>Pecora</taxon>
        <taxon>Bovidae</taxon>
        <taxon>Bovinae</taxon>
        <taxon>Bos</taxon>
    </lineage>
</organism>
<dbReference type="Proteomes" id="UP000694520">
    <property type="component" value="Chromosome 20"/>
</dbReference>
<feature type="compositionally biased region" description="Low complexity" evidence="3">
    <location>
        <begin position="555"/>
        <end position="567"/>
    </location>
</feature>
<accession>A0A8B9YKT1</accession>
<dbReference type="Pfam" id="PF21773">
    <property type="entry name" value="ODAD1_CC"/>
    <property type="match status" value="1"/>
</dbReference>
<feature type="domain" description="ODAD1 central coiled coil region" evidence="4">
    <location>
        <begin position="149"/>
        <end position="434"/>
    </location>
</feature>
<proteinExistence type="predicted"/>
<reference evidence="5" key="1">
    <citation type="submission" date="2019-05" db="EMBL/GenBank/DDBJ databases">
        <authorList>
            <person name="Zhang S."/>
            <person name="Liu J."/>
        </authorList>
    </citation>
    <scope>NUCLEOTIDE SEQUENCE [LARGE SCALE GENOMIC DNA]</scope>
</reference>
<evidence type="ECO:0000313" key="5">
    <source>
        <dbReference type="Ensembl" id="ENSBGRP00000035056.1"/>
    </source>
</evidence>
<keyword evidence="6" id="KW-1185">Reference proteome</keyword>
<feature type="coiled-coil region" evidence="2">
    <location>
        <begin position="222"/>
        <end position="267"/>
    </location>
</feature>
<dbReference type="Ensembl" id="ENSBGRT00000040539.1">
    <property type="protein sequence ID" value="ENSBGRP00000035056.1"/>
    <property type="gene ID" value="ENSBGRG00000021948.1"/>
</dbReference>
<dbReference type="InterPro" id="IPR051876">
    <property type="entry name" value="ODA-DC/CCD"/>
</dbReference>
<evidence type="ECO:0000313" key="6">
    <source>
        <dbReference type="Proteomes" id="UP000694520"/>
    </source>
</evidence>
<evidence type="ECO:0000259" key="4">
    <source>
        <dbReference type="Pfam" id="PF21773"/>
    </source>
</evidence>
<dbReference type="GO" id="GO:0036158">
    <property type="term" value="P:outer dynein arm assembly"/>
    <property type="evidence" value="ECO:0007669"/>
    <property type="project" value="TreeGrafter"/>
</dbReference>
<dbReference type="AlphaFoldDB" id="A0A8B9YKT1"/>
<evidence type="ECO:0000256" key="1">
    <source>
        <dbReference type="ARBA" id="ARBA00023054"/>
    </source>
</evidence>
<protein>
    <recommendedName>
        <fullName evidence="4">ODAD1 central coiled coil region domain-containing protein</fullName>
    </recommendedName>
</protein>
<feature type="compositionally biased region" description="Polar residues" evidence="3">
    <location>
        <begin position="568"/>
        <end position="622"/>
    </location>
</feature>
<feature type="coiled-coil region" evidence="2">
    <location>
        <begin position="341"/>
        <end position="421"/>
    </location>
</feature>